<dbReference type="PRINTS" id="PR00368">
    <property type="entry name" value="FADPNR"/>
</dbReference>
<comment type="caution">
    <text evidence="3">The sequence shown here is derived from an EMBL/GenBank/DDBJ whole genome shotgun (WGS) entry which is preliminary data.</text>
</comment>
<dbReference type="GO" id="GO:0016491">
    <property type="term" value="F:oxidoreductase activity"/>
    <property type="evidence" value="ECO:0007669"/>
    <property type="project" value="UniProtKB-KW"/>
</dbReference>
<dbReference type="SUPFAM" id="SSF51905">
    <property type="entry name" value="FAD/NAD(P)-binding domain"/>
    <property type="match status" value="2"/>
</dbReference>
<dbReference type="AlphaFoldDB" id="A0AA45HJP4"/>
<evidence type="ECO:0000256" key="1">
    <source>
        <dbReference type="ARBA" id="ARBA00023002"/>
    </source>
</evidence>
<dbReference type="InterPro" id="IPR036188">
    <property type="entry name" value="FAD/NAD-bd_sf"/>
</dbReference>
<name>A0AA45HJP4_9BACT</name>
<dbReference type="Proteomes" id="UP000245921">
    <property type="component" value="Unassembled WGS sequence"/>
</dbReference>
<accession>A0AA45HJP4</accession>
<evidence type="ECO:0000259" key="2">
    <source>
        <dbReference type="Pfam" id="PF07992"/>
    </source>
</evidence>
<sequence length="415" mass="46952">MGMILLKEYEVIIIGGGPAGMAAALKVNNEGCKALIIEREERLGGILKQCIHDGFGVLKFNERLTGPEYALKYKNIIKNKDIDILLKTFVIEIKKDKDFHIKIINENGIHILKTKTVIFSTGCRERTSKQIFIQGERPAGIYNAGTAQYMTNIMGFMPGKNCIILGSGDIGLIMARRLTLEGAKVLGVYEIKDTPSGLTRNIRQCLYDYDIPLYLSHSITKIFGKERIEAVEISKVNKNYELIENSKKIIKCDTLILSVGLIPENELLEDLGITIDKKTNGAFVDNDFMSVEIPGIFICGNALHVNDLVDYVSESGEIAGKKACEYIKNKKTNNKNTKVDINENFLYIVPQYINENSNDEIIFYFRSKKRFENAKLKIFLDDKIVEKNYNKLIPAEMEKLTIKNIKNKKISMILE</sequence>
<feature type="domain" description="FAD/NAD(P)-binding" evidence="2">
    <location>
        <begin position="9"/>
        <end position="303"/>
    </location>
</feature>
<dbReference type="EMBL" id="QGGI01000001">
    <property type="protein sequence ID" value="PWJ96436.1"/>
    <property type="molecule type" value="Genomic_DNA"/>
</dbReference>
<dbReference type="InterPro" id="IPR051691">
    <property type="entry name" value="Metab_Enz_Cyan_OpOx_G3PDH"/>
</dbReference>
<dbReference type="PANTHER" id="PTHR42949">
    <property type="entry name" value="ANAEROBIC GLYCEROL-3-PHOSPHATE DEHYDROGENASE SUBUNIT B"/>
    <property type="match status" value="1"/>
</dbReference>
<proteinExistence type="predicted"/>
<keyword evidence="4" id="KW-1185">Reference proteome</keyword>
<evidence type="ECO:0000313" key="4">
    <source>
        <dbReference type="Proteomes" id="UP000245921"/>
    </source>
</evidence>
<dbReference type="PRINTS" id="PR00469">
    <property type="entry name" value="PNDRDTASEII"/>
</dbReference>
<gene>
    <name evidence="3" type="ORF">C7380_1017</name>
</gene>
<evidence type="ECO:0000313" key="3">
    <source>
        <dbReference type="EMBL" id="PWJ96436.1"/>
    </source>
</evidence>
<dbReference type="InterPro" id="IPR023753">
    <property type="entry name" value="FAD/NAD-binding_dom"/>
</dbReference>
<dbReference type="Pfam" id="PF07992">
    <property type="entry name" value="Pyr_redox_2"/>
    <property type="match status" value="1"/>
</dbReference>
<protein>
    <submittedName>
        <fullName evidence="3">Thioredoxin reductase</fullName>
    </submittedName>
</protein>
<keyword evidence="1" id="KW-0560">Oxidoreductase</keyword>
<dbReference type="PANTHER" id="PTHR42949:SF3">
    <property type="entry name" value="ANAEROBIC GLYCEROL-3-PHOSPHATE DEHYDROGENASE SUBUNIT B"/>
    <property type="match status" value="1"/>
</dbReference>
<reference evidence="3 4" key="1">
    <citation type="submission" date="2018-05" db="EMBL/GenBank/DDBJ databases">
        <title>Genomic Encyclopedia of Type Strains, Phase IV (KMG-IV): sequencing the most valuable type-strain genomes for metagenomic binning, comparative biology and taxonomic classification.</title>
        <authorList>
            <person name="Goeker M."/>
        </authorList>
    </citation>
    <scope>NUCLEOTIDE SEQUENCE [LARGE SCALE GENOMIC DNA]</scope>
    <source>
        <strain evidence="3 4">DSM 24906</strain>
    </source>
</reference>
<organism evidence="3 4">
    <name type="scientific">Oceanotoga teriensis</name>
    <dbReference type="NCBI Taxonomy" id="515440"/>
    <lineage>
        <taxon>Bacteria</taxon>
        <taxon>Thermotogati</taxon>
        <taxon>Thermotogota</taxon>
        <taxon>Thermotogae</taxon>
        <taxon>Petrotogales</taxon>
        <taxon>Petrotogaceae</taxon>
        <taxon>Oceanotoga</taxon>
    </lineage>
</organism>
<dbReference type="Gene3D" id="3.50.50.60">
    <property type="entry name" value="FAD/NAD(P)-binding domain"/>
    <property type="match status" value="2"/>
</dbReference>